<dbReference type="EMBL" id="AP006498">
    <property type="protein sequence ID" value="BAM81918.1"/>
    <property type="molecule type" value="Genomic_DNA"/>
</dbReference>
<name>M1VKB9_CYAM1</name>
<keyword evidence="3" id="KW-1185">Reference proteome</keyword>
<feature type="compositionally biased region" description="Polar residues" evidence="1">
    <location>
        <begin position="592"/>
        <end position="603"/>
    </location>
</feature>
<dbReference type="HOGENOM" id="CLU_402469_0_0_1"/>
<dbReference type="Proteomes" id="UP000007014">
    <property type="component" value="Chromosome 16"/>
</dbReference>
<feature type="region of interest" description="Disordered" evidence="1">
    <location>
        <begin position="520"/>
        <end position="541"/>
    </location>
</feature>
<dbReference type="OrthoDB" id="10651095at2759"/>
<reference evidence="2 3" key="1">
    <citation type="journal article" date="2004" name="Nature">
        <title>Genome sequence of the ultrasmall unicellular red alga Cyanidioschyzon merolae 10D.</title>
        <authorList>
            <person name="Matsuzaki M."/>
            <person name="Misumi O."/>
            <person name="Shin-i T."/>
            <person name="Maruyama S."/>
            <person name="Takahara M."/>
            <person name="Miyagishima S."/>
            <person name="Mori T."/>
            <person name="Nishida K."/>
            <person name="Yagisawa F."/>
            <person name="Nishida K."/>
            <person name="Yoshida Y."/>
            <person name="Nishimura Y."/>
            <person name="Nakao S."/>
            <person name="Kobayashi T."/>
            <person name="Momoyama Y."/>
            <person name="Higashiyama T."/>
            <person name="Minoda A."/>
            <person name="Sano M."/>
            <person name="Nomoto H."/>
            <person name="Oishi K."/>
            <person name="Hayashi H."/>
            <person name="Ohta F."/>
            <person name="Nishizaka S."/>
            <person name="Haga S."/>
            <person name="Miura S."/>
            <person name="Morishita T."/>
            <person name="Kabeya Y."/>
            <person name="Terasawa K."/>
            <person name="Suzuki Y."/>
            <person name="Ishii Y."/>
            <person name="Asakawa S."/>
            <person name="Takano H."/>
            <person name="Ohta N."/>
            <person name="Kuroiwa H."/>
            <person name="Tanaka K."/>
            <person name="Shimizu N."/>
            <person name="Sugano S."/>
            <person name="Sato N."/>
            <person name="Nozaki H."/>
            <person name="Ogasawara N."/>
            <person name="Kohara Y."/>
            <person name="Kuroiwa T."/>
        </authorList>
    </citation>
    <scope>NUCLEOTIDE SEQUENCE [LARGE SCALE GENOMIC DNA]</scope>
    <source>
        <strain evidence="2 3">10D</strain>
    </source>
</reference>
<evidence type="ECO:0000313" key="3">
    <source>
        <dbReference type="Proteomes" id="UP000007014"/>
    </source>
</evidence>
<gene>
    <name evidence="2" type="ORF">CYME_CMP331C</name>
</gene>
<feature type="compositionally biased region" description="Low complexity" evidence="1">
    <location>
        <begin position="558"/>
        <end position="569"/>
    </location>
</feature>
<feature type="compositionally biased region" description="Polar residues" evidence="1">
    <location>
        <begin position="521"/>
        <end position="536"/>
    </location>
</feature>
<dbReference type="AlphaFoldDB" id="M1VKB9"/>
<dbReference type="KEGG" id="cme:CYME_CMP331C"/>
<dbReference type="RefSeq" id="XP_005537954.1">
    <property type="nucleotide sequence ID" value="XM_005537897.1"/>
</dbReference>
<accession>M1VKB9</accession>
<proteinExistence type="predicted"/>
<evidence type="ECO:0000256" key="1">
    <source>
        <dbReference type="SAM" id="MobiDB-lite"/>
    </source>
</evidence>
<reference evidence="2 3" key="2">
    <citation type="journal article" date="2007" name="BMC Biol.">
        <title>A 100%-complete sequence reveals unusually simple genomic features in the hot-spring red alga Cyanidioschyzon merolae.</title>
        <authorList>
            <person name="Nozaki H."/>
            <person name="Takano H."/>
            <person name="Misumi O."/>
            <person name="Terasawa K."/>
            <person name="Matsuzaki M."/>
            <person name="Maruyama S."/>
            <person name="Nishida K."/>
            <person name="Yagisawa F."/>
            <person name="Yoshida Y."/>
            <person name="Fujiwara T."/>
            <person name="Takio S."/>
            <person name="Tamura K."/>
            <person name="Chung S.J."/>
            <person name="Nakamura S."/>
            <person name="Kuroiwa H."/>
            <person name="Tanaka K."/>
            <person name="Sato N."/>
            <person name="Kuroiwa T."/>
        </authorList>
    </citation>
    <scope>NUCLEOTIDE SEQUENCE [LARGE SCALE GENOMIC DNA]</scope>
    <source>
        <strain evidence="2 3">10D</strain>
    </source>
</reference>
<sequence>MLAFSTPIVSGLVRSRSLAPDPEHGTWSFKSCSMCCIHLARFSTSNNNSWTCLVNTVSKPEFCAARELVRIEPEVSPETIRMSNTRVRSASSTRRKSTISLDIVSGMSTFPESRSLTPLGKGSGLGNDSSEILKLSRALQECSQQRRLRQKRWACRWHRPVPSGSPFLRGESPRARRFLQQCFLVAEEECWKRTESDTGVSAEGQTMDQVTPNATPELSQLIDCFFAEPVLLELIFTRQTGAEKELEEALPRAWALATLKACSFCNRHPSRDRAREAVAESWRALSNAAVYEQGVLQTEAYFLWRLFNGGWCQNGGLQLVLRFYLQCRSLLRELRALEDPAEELAIRDANPPTLEHLLDRARALVRSAFDTRLLLQERYHSFAWDAELDGAASHEAIKQLGQHAIARLECNQVFLRNLPLVLLNWLCKVDASGNTSSASGRLVAPWWRSMVDLSYVTHCAMDALIERELADIAREIVEEQQYASQDWRGPVENLPADPVDLLLSDPQVYLEAHRERLEGSRNASSALDLESTNSTAFARHRSGERDDFEYLMDESVRRTSSSTPFTSDDSQSKTSARGIPLPQNRRLFTHLPTDTETTATSPRTEGYPSTPAVEREPPSALNPSPVEASWQGSEVGAQLSDSLCRILYVDGQYYVCGGGIPCTMLSHRAQQAPHMAAGRRIEHG</sequence>
<dbReference type="Gramene" id="CMP331CT">
    <property type="protein sequence ID" value="CMP331CT"/>
    <property type="gene ID" value="CMP331C"/>
</dbReference>
<feature type="region of interest" description="Disordered" evidence="1">
    <location>
        <begin position="555"/>
        <end position="624"/>
    </location>
</feature>
<evidence type="ECO:0000313" key="2">
    <source>
        <dbReference type="EMBL" id="BAM81918.1"/>
    </source>
</evidence>
<dbReference type="GeneID" id="16995946"/>
<organism evidence="2 3">
    <name type="scientific">Cyanidioschyzon merolae (strain NIES-3377 / 10D)</name>
    <name type="common">Unicellular red alga</name>
    <dbReference type="NCBI Taxonomy" id="280699"/>
    <lineage>
        <taxon>Eukaryota</taxon>
        <taxon>Rhodophyta</taxon>
        <taxon>Bangiophyceae</taxon>
        <taxon>Cyanidiales</taxon>
        <taxon>Cyanidiaceae</taxon>
        <taxon>Cyanidioschyzon</taxon>
    </lineage>
</organism>
<protein>
    <submittedName>
        <fullName evidence="2">Uncharacterized protein</fullName>
    </submittedName>
</protein>